<dbReference type="RefSeq" id="WP_078432942.1">
    <property type="nucleotide sequence ID" value="NZ_JAOYEY010000043.1"/>
</dbReference>
<evidence type="ECO:0000256" key="2">
    <source>
        <dbReference type="ARBA" id="ARBA00022991"/>
    </source>
</evidence>
<sequence>MKKEIVEAIIDEVVEGIYKAFPMLVEKYGEVGKNKCREDNHHHFKHLDTAFSLNEEKIFTDYALWLNNVLTSRGMKEDHLIDNFHRIKQALHTHQSDEAMKYKQYLQSAIETIEHVKAKKEI</sequence>
<organism evidence="4 5">
    <name type="scientific">Metabacillus halosaccharovorans</name>
    <dbReference type="NCBI Taxonomy" id="930124"/>
    <lineage>
        <taxon>Bacteria</taxon>
        <taxon>Bacillati</taxon>
        <taxon>Bacillota</taxon>
        <taxon>Bacilli</taxon>
        <taxon>Bacillales</taxon>
        <taxon>Bacillaceae</taxon>
        <taxon>Metabacillus</taxon>
    </lineage>
</organism>
<keyword evidence="3" id="KW-0089">Bile pigment</keyword>
<dbReference type="Gene3D" id="1.10.490.20">
    <property type="entry name" value="Phycocyanins"/>
    <property type="match status" value="1"/>
</dbReference>
<dbReference type="Proteomes" id="UP001526147">
    <property type="component" value="Unassembled WGS sequence"/>
</dbReference>
<protein>
    <submittedName>
        <fullName evidence="4">Uncharacterized protein</fullName>
    </submittedName>
</protein>
<dbReference type="EMBL" id="JAOYEY010000043">
    <property type="protein sequence ID" value="MCV9886937.1"/>
    <property type="molecule type" value="Genomic_DNA"/>
</dbReference>
<name>A0ABT3DIV2_9BACI</name>
<keyword evidence="5" id="KW-1185">Reference proteome</keyword>
<reference evidence="4 5" key="1">
    <citation type="submission" date="2022-10" db="EMBL/GenBank/DDBJ databases">
        <title>Draft genome assembly of moderately radiation resistant bacterium Metabacillus halosaccharovorans.</title>
        <authorList>
            <person name="Pal S."/>
            <person name="Gopinathan A."/>
        </authorList>
    </citation>
    <scope>NUCLEOTIDE SEQUENCE [LARGE SCALE GENOMIC DNA]</scope>
    <source>
        <strain evidence="4 5">VITHBRA001</strain>
    </source>
</reference>
<evidence type="ECO:0000256" key="3">
    <source>
        <dbReference type="ARBA" id="ARBA00023307"/>
    </source>
</evidence>
<keyword evidence="2" id="KW-0157">Chromophore</keyword>
<comment type="caution">
    <text evidence="4">The sequence shown here is derived from an EMBL/GenBank/DDBJ whole genome shotgun (WGS) entry which is preliminary data.</text>
</comment>
<dbReference type="InterPro" id="IPR009050">
    <property type="entry name" value="Globin-like_sf"/>
</dbReference>
<dbReference type="SUPFAM" id="SSF46458">
    <property type="entry name" value="Globin-like"/>
    <property type="match status" value="1"/>
</dbReference>
<evidence type="ECO:0000313" key="5">
    <source>
        <dbReference type="Proteomes" id="UP001526147"/>
    </source>
</evidence>
<gene>
    <name evidence="4" type="ORF">OIH86_14960</name>
</gene>
<evidence type="ECO:0000256" key="1">
    <source>
        <dbReference type="ARBA" id="ARBA00008182"/>
    </source>
</evidence>
<accession>A0ABT3DIV2</accession>
<comment type="similarity">
    <text evidence="1">Belongs to the phycobiliprotein family.</text>
</comment>
<evidence type="ECO:0000313" key="4">
    <source>
        <dbReference type="EMBL" id="MCV9886937.1"/>
    </source>
</evidence>
<dbReference type="InterPro" id="IPR038719">
    <property type="entry name" value="Phycobilisome_asu/bsu_sf"/>
</dbReference>
<proteinExistence type="inferred from homology"/>